<dbReference type="EMBL" id="KV454489">
    <property type="protein sequence ID" value="ODV58830.1"/>
    <property type="molecule type" value="Genomic_DNA"/>
</dbReference>
<evidence type="ECO:0000259" key="7">
    <source>
        <dbReference type="PROSITE" id="PS50102"/>
    </source>
</evidence>
<keyword evidence="4" id="KW-0539">Nucleus</keyword>
<dbReference type="InParanoid" id="A0A1D2VB53"/>
<dbReference type="CDD" id="cd00590">
    <property type="entry name" value="RRM_SF"/>
    <property type="match status" value="2"/>
</dbReference>
<evidence type="ECO:0000313" key="8">
    <source>
        <dbReference type="EMBL" id="ODV58830.1"/>
    </source>
</evidence>
<keyword evidence="2" id="KW-0677">Repeat</keyword>
<dbReference type="InterPro" id="IPR051945">
    <property type="entry name" value="RRM_MRD1_RNA_proc_ribogen"/>
</dbReference>
<dbReference type="AlphaFoldDB" id="A0A1D2VB53"/>
<protein>
    <recommendedName>
        <fullName evidence="7">RRM domain-containing protein</fullName>
    </recommendedName>
</protein>
<proteinExistence type="predicted"/>
<evidence type="ECO:0000256" key="6">
    <source>
        <dbReference type="SAM" id="MobiDB-lite"/>
    </source>
</evidence>
<evidence type="ECO:0000256" key="4">
    <source>
        <dbReference type="ARBA" id="ARBA00023242"/>
    </source>
</evidence>
<dbReference type="PANTHER" id="PTHR48039">
    <property type="entry name" value="RNA-BINDING MOTIF PROTEIN 14B"/>
    <property type="match status" value="1"/>
</dbReference>
<comment type="subcellular location">
    <subcellularLocation>
        <location evidence="1">Nucleus</location>
    </subcellularLocation>
</comment>
<keyword evidence="3 5" id="KW-0694">RNA-binding</keyword>
<feature type="compositionally biased region" description="Low complexity" evidence="6">
    <location>
        <begin position="437"/>
        <end position="466"/>
    </location>
</feature>
<feature type="compositionally biased region" description="Basic residues" evidence="6">
    <location>
        <begin position="280"/>
        <end position="289"/>
    </location>
</feature>
<feature type="compositionally biased region" description="Basic residues" evidence="6">
    <location>
        <begin position="236"/>
        <end position="249"/>
    </location>
</feature>
<evidence type="ECO:0000313" key="9">
    <source>
        <dbReference type="Proteomes" id="UP000095038"/>
    </source>
</evidence>
<feature type="compositionally biased region" description="Low complexity" evidence="6">
    <location>
        <begin position="1"/>
        <end position="10"/>
    </location>
</feature>
<dbReference type="STRING" id="1344418.A0A1D2VB53"/>
<gene>
    <name evidence="8" type="ORF">ASCRUDRAFT_77563</name>
</gene>
<dbReference type="SUPFAM" id="SSF54928">
    <property type="entry name" value="RNA-binding domain, RBD"/>
    <property type="match status" value="2"/>
</dbReference>
<dbReference type="GeneID" id="30967550"/>
<dbReference type="GO" id="GO:0003729">
    <property type="term" value="F:mRNA binding"/>
    <property type="evidence" value="ECO:0007669"/>
    <property type="project" value="TreeGrafter"/>
</dbReference>
<evidence type="ECO:0000256" key="1">
    <source>
        <dbReference type="ARBA" id="ARBA00004123"/>
    </source>
</evidence>
<dbReference type="PANTHER" id="PTHR48039:SF5">
    <property type="entry name" value="RNA-BINDING PROTEIN 28"/>
    <property type="match status" value="1"/>
</dbReference>
<evidence type="ECO:0000256" key="5">
    <source>
        <dbReference type="PROSITE-ProRule" id="PRU00176"/>
    </source>
</evidence>
<evidence type="ECO:0000256" key="2">
    <source>
        <dbReference type="ARBA" id="ARBA00022737"/>
    </source>
</evidence>
<feature type="region of interest" description="Disordered" evidence="6">
    <location>
        <begin position="415"/>
        <end position="479"/>
    </location>
</feature>
<dbReference type="InterPro" id="IPR035979">
    <property type="entry name" value="RBD_domain_sf"/>
</dbReference>
<dbReference type="GO" id="GO:0005730">
    <property type="term" value="C:nucleolus"/>
    <property type="evidence" value="ECO:0007669"/>
    <property type="project" value="TreeGrafter"/>
</dbReference>
<sequence>MATATNSTAPAPAPAPAPAKTATPPATTAPAKPATPAVPTSAPVKPVSTPLPAAPVKASTAPVKAPATPATPAKAPVPVPAAKAPTPAASSTPVAAPAVPKTEKSVSPAKPSTTATTSTPPASSSSFSSIPASDAHSSDSDVNLDSRLYIGNVDYQTTEEELLELFQDFKIDKVDIPKRRAYNRVVSKGYAFINLQNKDDIDSLVSKFDNTEFNKRYIYIRKAQPKNVKSIDPTKKKTRSFNKNQKKPSFKKDSDSDITSGSDLDSDYDSDSNSSPATTKKSHQNKTHPFKPFNKSSEQKSHQNGPKPLNKSTPLEDGVPSKTTVYISNVDFYLNKAGLKSILKEKGYNPVWIKVPTRKLPFKQLFYLRKHNKIIKGRGFAFVRFEDEGTQLKFIKEFNGEKLNNREIKVQVAIDSRVEDSHSESESESDSEHAPESKPSTKTVVSKSAAAPKPAATLKTEAAPTPVAAPKADVASSKK</sequence>
<dbReference type="RefSeq" id="XP_020045137.1">
    <property type="nucleotide sequence ID" value="XM_020193914.1"/>
</dbReference>
<accession>A0A1D2VB53</accession>
<dbReference type="Proteomes" id="UP000095038">
    <property type="component" value="Unassembled WGS sequence"/>
</dbReference>
<reference evidence="9" key="1">
    <citation type="submission" date="2016-05" db="EMBL/GenBank/DDBJ databases">
        <title>Comparative genomics of biotechnologically important yeasts.</title>
        <authorList>
            <consortium name="DOE Joint Genome Institute"/>
            <person name="Riley R."/>
            <person name="Haridas S."/>
            <person name="Wolfe K.H."/>
            <person name="Lopes M.R."/>
            <person name="Hittinger C.T."/>
            <person name="Goker M."/>
            <person name="Salamov A."/>
            <person name="Wisecaver J."/>
            <person name="Long T.M."/>
            <person name="Aerts A.L."/>
            <person name="Barry K."/>
            <person name="Choi C."/>
            <person name="Clum A."/>
            <person name="Coughlan A.Y."/>
            <person name="Deshpande S."/>
            <person name="Douglass A.P."/>
            <person name="Hanson S.J."/>
            <person name="Klenk H.-P."/>
            <person name="Labutti K."/>
            <person name="Lapidus A."/>
            <person name="Lindquist E."/>
            <person name="Lipzen A."/>
            <person name="Meier-Kolthoff J.P."/>
            <person name="Ohm R.A."/>
            <person name="Otillar R.P."/>
            <person name="Pangilinan J."/>
            <person name="Peng Y."/>
            <person name="Rokas A."/>
            <person name="Rosa C.A."/>
            <person name="Scheuner C."/>
            <person name="Sibirny A.A."/>
            <person name="Slot J.C."/>
            <person name="Stielow J.B."/>
            <person name="Sun H."/>
            <person name="Kurtzman C.P."/>
            <person name="Blackwell M."/>
            <person name="Grigoriev I.V."/>
            <person name="Jeffries T.W."/>
        </authorList>
    </citation>
    <scope>NUCLEOTIDE SEQUENCE [LARGE SCALE GENOMIC DNA]</scope>
    <source>
        <strain evidence="9">DSM 1968</strain>
    </source>
</reference>
<feature type="region of interest" description="Disordered" evidence="6">
    <location>
        <begin position="228"/>
        <end position="320"/>
    </location>
</feature>
<feature type="domain" description="RRM" evidence="7">
    <location>
        <begin position="323"/>
        <end position="415"/>
    </location>
</feature>
<feature type="compositionally biased region" description="Low complexity" evidence="6">
    <location>
        <begin position="18"/>
        <end position="135"/>
    </location>
</feature>
<dbReference type="Pfam" id="PF00076">
    <property type="entry name" value="RRM_1"/>
    <property type="match status" value="2"/>
</dbReference>
<feature type="domain" description="RRM" evidence="7">
    <location>
        <begin position="146"/>
        <end position="225"/>
    </location>
</feature>
<dbReference type="FunCoup" id="A0A1D2VB53">
    <property type="interactions" value="614"/>
</dbReference>
<feature type="region of interest" description="Disordered" evidence="6">
    <location>
        <begin position="1"/>
        <end position="142"/>
    </location>
</feature>
<dbReference type="SMART" id="SM00360">
    <property type="entry name" value="RRM"/>
    <property type="match status" value="2"/>
</dbReference>
<dbReference type="PROSITE" id="PS50102">
    <property type="entry name" value="RRM"/>
    <property type="match status" value="2"/>
</dbReference>
<keyword evidence="9" id="KW-1185">Reference proteome</keyword>
<dbReference type="OrthoDB" id="439808at2759"/>
<dbReference type="Gene3D" id="3.30.70.330">
    <property type="match status" value="2"/>
</dbReference>
<dbReference type="InterPro" id="IPR012677">
    <property type="entry name" value="Nucleotide-bd_a/b_plait_sf"/>
</dbReference>
<evidence type="ECO:0000256" key="3">
    <source>
        <dbReference type="ARBA" id="ARBA00022884"/>
    </source>
</evidence>
<name>A0A1D2VB53_9ASCO</name>
<organism evidence="8 9">
    <name type="scientific">Ascoidea rubescens DSM 1968</name>
    <dbReference type="NCBI Taxonomy" id="1344418"/>
    <lineage>
        <taxon>Eukaryota</taxon>
        <taxon>Fungi</taxon>
        <taxon>Dikarya</taxon>
        <taxon>Ascomycota</taxon>
        <taxon>Saccharomycotina</taxon>
        <taxon>Saccharomycetes</taxon>
        <taxon>Ascoideaceae</taxon>
        <taxon>Ascoidea</taxon>
    </lineage>
</organism>
<dbReference type="InterPro" id="IPR000504">
    <property type="entry name" value="RRM_dom"/>
</dbReference>
<feature type="compositionally biased region" description="Basic and acidic residues" evidence="6">
    <location>
        <begin position="416"/>
        <end position="436"/>
    </location>
</feature>